<evidence type="ECO:0000256" key="4">
    <source>
        <dbReference type="ARBA" id="ARBA00022801"/>
    </source>
</evidence>
<dbReference type="STRING" id="1071380.I2H4Z1"/>
<dbReference type="FunFam" id="3.90.190.10:FF:000035">
    <property type="entry name" value="Tyrosine phosphatase, putative"/>
    <property type="match status" value="1"/>
</dbReference>
<protein>
    <recommendedName>
        <fullName evidence="7">Tyrosine specific protein phosphatases domain-containing protein</fullName>
    </recommendedName>
</protein>
<dbReference type="InParanoid" id="I2H4Z1"/>
<evidence type="ECO:0000256" key="2">
    <source>
        <dbReference type="ARBA" id="ARBA00009580"/>
    </source>
</evidence>
<dbReference type="OrthoDB" id="6375174at2759"/>
<dbReference type="PANTHER" id="PTHR31126:SF74">
    <property type="entry name" value="TYROSINE-PROTEIN PHOSPHATASE-LIKE PROTEIN OCA2"/>
    <property type="match status" value="1"/>
</dbReference>
<dbReference type="AlphaFoldDB" id="I2H4Z1"/>
<name>I2H4Z1_HENB6</name>
<dbReference type="OMA" id="MPLNYSF"/>
<dbReference type="Proteomes" id="UP000002866">
    <property type="component" value="Chromosome 5"/>
</dbReference>
<accession>I2H4Z1</accession>
<dbReference type="HOGENOM" id="CLU_047845_3_1_1"/>
<keyword evidence="3" id="KW-0963">Cytoplasm</keyword>
<dbReference type="KEGG" id="tbl:TBLA_0E03880"/>
<comment type="similarity">
    <text evidence="2">Belongs to the protein-tyrosine phosphatase family.</text>
</comment>
<dbReference type="PANTHER" id="PTHR31126">
    <property type="entry name" value="TYROSINE-PROTEIN PHOSPHATASE"/>
    <property type="match status" value="1"/>
</dbReference>
<dbReference type="FunCoup" id="I2H4Z1">
    <property type="interactions" value="29"/>
</dbReference>
<proteinExistence type="inferred from homology"/>
<evidence type="ECO:0000256" key="1">
    <source>
        <dbReference type="ARBA" id="ARBA00004496"/>
    </source>
</evidence>
<sequence length="201" mass="22791">MKPKYIPPLNFSPVVSTDVSLYRSGYPMPLNYSYIRNQLHLKTIIYVGDKEELSSEYSEFLKDNAILFHHVYMDSSRDVSLKPKMDKVLRLVLDTDNYPILIHSNKGKHRVGVVVGIIRKILQGWSIAGIYQEYGVFSGGLKGEVDLEYITMFETNLSIPKTKLPGFAKINLLDNTQSDGSSTDDNQTTIISSNLRERLVV</sequence>
<dbReference type="RefSeq" id="XP_004180962.1">
    <property type="nucleotide sequence ID" value="XM_004180914.1"/>
</dbReference>
<dbReference type="eggNOG" id="KOG1572">
    <property type="taxonomic scope" value="Eukaryota"/>
</dbReference>
<gene>
    <name evidence="5" type="primary">TBLA0E03880</name>
    <name evidence="5" type="ORF">TBLA_0E03880</name>
</gene>
<reference evidence="5 6" key="1">
    <citation type="journal article" date="2011" name="Proc. Natl. Acad. Sci. U.S.A.">
        <title>Evolutionary erosion of yeast sex chromosomes by mating-type switching accidents.</title>
        <authorList>
            <person name="Gordon J.L."/>
            <person name="Armisen D."/>
            <person name="Proux-Wera E."/>
            <person name="Oheigeartaigh S.S."/>
            <person name="Byrne K.P."/>
            <person name="Wolfe K.H."/>
        </authorList>
    </citation>
    <scope>NUCLEOTIDE SEQUENCE [LARGE SCALE GENOMIC DNA]</scope>
    <source>
        <strain evidence="6">ATCC 34711 / CBS 6284 / DSM 70876 / NBRC 10599 / NRRL Y-10934 / UCD 77-7</strain>
    </source>
</reference>
<evidence type="ECO:0000256" key="3">
    <source>
        <dbReference type="ARBA" id="ARBA00022490"/>
    </source>
</evidence>
<dbReference type="GO" id="GO:0005737">
    <property type="term" value="C:cytoplasm"/>
    <property type="evidence" value="ECO:0007669"/>
    <property type="project" value="UniProtKB-SubCell"/>
</dbReference>
<dbReference type="Gene3D" id="3.90.190.10">
    <property type="entry name" value="Protein tyrosine phosphatase superfamily"/>
    <property type="match status" value="1"/>
</dbReference>
<evidence type="ECO:0008006" key="7">
    <source>
        <dbReference type="Google" id="ProtNLM"/>
    </source>
</evidence>
<keyword evidence="4" id="KW-0378">Hydrolase</keyword>
<keyword evidence="6" id="KW-1185">Reference proteome</keyword>
<dbReference type="Pfam" id="PF03162">
    <property type="entry name" value="Y_phosphatase2"/>
    <property type="match status" value="1"/>
</dbReference>
<evidence type="ECO:0000313" key="5">
    <source>
        <dbReference type="EMBL" id="CCH61443.1"/>
    </source>
</evidence>
<comment type="subcellular location">
    <subcellularLocation>
        <location evidence="1">Cytoplasm</location>
    </subcellularLocation>
</comment>
<dbReference type="GO" id="GO:0052840">
    <property type="term" value="F:inositol diphosphate tetrakisphosphate diphosphatase activity"/>
    <property type="evidence" value="ECO:0007669"/>
    <property type="project" value="TreeGrafter"/>
</dbReference>
<dbReference type="GO" id="GO:0016791">
    <property type="term" value="F:phosphatase activity"/>
    <property type="evidence" value="ECO:0007669"/>
    <property type="project" value="TreeGrafter"/>
</dbReference>
<dbReference type="SUPFAM" id="SSF52799">
    <property type="entry name" value="(Phosphotyrosine protein) phosphatases II"/>
    <property type="match status" value="1"/>
</dbReference>
<dbReference type="EMBL" id="HE806320">
    <property type="protein sequence ID" value="CCH61443.1"/>
    <property type="molecule type" value="Genomic_DNA"/>
</dbReference>
<dbReference type="InterPro" id="IPR029021">
    <property type="entry name" value="Prot-tyrosine_phosphatase-like"/>
</dbReference>
<dbReference type="InterPro" id="IPR004861">
    <property type="entry name" value="Siw14-like"/>
</dbReference>
<organism evidence="5 6">
    <name type="scientific">Henningerozyma blattae (strain ATCC 34711 / CBS 6284 / DSM 70876 / NBRC 10599 / NRRL Y-10934 / UCD 77-7)</name>
    <name type="common">Yeast</name>
    <name type="synonym">Tetrapisispora blattae</name>
    <dbReference type="NCBI Taxonomy" id="1071380"/>
    <lineage>
        <taxon>Eukaryota</taxon>
        <taxon>Fungi</taxon>
        <taxon>Dikarya</taxon>
        <taxon>Ascomycota</taxon>
        <taxon>Saccharomycotina</taxon>
        <taxon>Saccharomycetes</taxon>
        <taxon>Saccharomycetales</taxon>
        <taxon>Saccharomycetaceae</taxon>
        <taxon>Henningerozyma</taxon>
    </lineage>
</organism>
<dbReference type="GeneID" id="14496516"/>
<evidence type="ECO:0000313" key="6">
    <source>
        <dbReference type="Proteomes" id="UP000002866"/>
    </source>
</evidence>